<accession>A0ABR1RWL2</accession>
<feature type="compositionally biased region" description="Acidic residues" evidence="1">
    <location>
        <begin position="214"/>
        <end position="226"/>
    </location>
</feature>
<feature type="compositionally biased region" description="Low complexity" evidence="1">
    <location>
        <begin position="146"/>
        <end position="158"/>
    </location>
</feature>
<dbReference type="EMBL" id="JAQQWK010000012">
    <property type="protein sequence ID" value="KAK8022304.1"/>
    <property type="molecule type" value="Genomic_DNA"/>
</dbReference>
<evidence type="ECO:0000313" key="3">
    <source>
        <dbReference type="Proteomes" id="UP001444661"/>
    </source>
</evidence>
<dbReference type="Proteomes" id="UP001444661">
    <property type="component" value="Unassembled WGS sequence"/>
</dbReference>
<name>A0ABR1RWL2_9PEZI</name>
<protein>
    <submittedName>
        <fullName evidence="2">Uncharacterized protein</fullName>
    </submittedName>
</protein>
<feature type="region of interest" description="Disordered" evidence="1">
    <location>
        <begin position="146"/>
        <end position="226"/>
    </location>
</feature>
<evidence type="ECO:0000256" key="1">
    <source>
        <dbReference type="SAM" id="MobiDB-lite"/>
    </source>
</evidence>
<sequence>MSRVVIRSLHGNCLGEGRQDRSQQADHFRRRRVVDKQGKNFLDERTVFSYKNPLRDLSKPASPTNWLTTRHHYPSRTNSTAHHPFTKQRTNLVPSIPPKTQEIVSIPKPTQPKHFAPTKSTAMAIKKESVLPVLLAAVAGYPATKGTVGAGSAASSSEEAAEPKKKKKKRTHKRRVGAGQAKFYREMDKKFDGDLDKAAEQQLAELSVRKSGDGDGEEEDDERNHK</sequence>
<gene>
    <name evidence="2" type="ORF">PG993_013071</name>
</gene>
<comment type="caution">
    <text evidence="2">The sequence shown here is derived from an EMBL/GenBank/DDBJ whole genome shotgun (WGS) entry which is preliminary data.</text>
</comment>
<feature type="compositionally biased region" description="Basic residues" evidence="1">
    <location>
        <begin position="164"/>
        <end position="176"/>
    </location>
</feature>
<reference evidence="2 3" key="1">
    <citation type="submission" date="2023-01" db="EMBL/GenBank/DDBJ databases">
        <title>Analysis of 21 Apiospora genomes using comparative genomics revels a genus with tremendous synthesis potential of carbohydrate active enzymes and secondary metabolites.</title>
        <authorList>
            <person name="Sorensen T."/>
        </authorList>
    </citation>
    <scope>NUCLEOTIDE SEQUENCE [LARGE SCALE GENOMIC DNA]</scope>
    <source>
        <strain evidence="2 3">CBS 33761</strain>
    </source>
</reference>
<organism evidence="2 3">
    <name type="scientific">Apiospora rasikravindrae</name>
    <dbReference type="NCBI Taxonomy" id="990691"/>
    <lineage>
        <taxon>Eukaryota</taxon>
        <taxon>Fungi</taxon>
        <taxon>Dikarya</taxon>
        <taxon>Ascomycota</taxon>
        <taxon>Pezizomycotina</taxon>
        <taxon>Sordariomycetes</taxon>
        <taxon>Xylariomycetidae</taxon>
        <taxon>Amphisphaeriales</taxon>
        <taxon>Apiosporaceae</taxon>
        <taxon>Apiospora</taxon>
    </lineage>
</organism>
<keyword evidence="3" id="KW-1185">Reference proteome</keyword>
<evidence type="ECO:0000313" key="2">
    <source>
        <dbReference type="EMBL" id="KAK8022304.1"/>
    </source>
</evidence>
<feature type="compositionally biased region" description="Basic and acidic residues" evidence="1">
    <location>
        <begin position="183"/>
        <end position="199"/>
    </location>
</feature>
<proteinExistence type="predicted"/>